<name>A0AAV4NAL9_CAEEX</name>
<evidence type="ECO:0000313" key="2">
    <source>
        <dbReference type="EMBL" id="GIX80928.1"/>
    </source>
</evidence>
<dbReference type="AlphaFoldDB" id="A0AAV4NAL9"/>
<dbReference type="Proteomes" id="UP001054945">
    <property type="component" value="Unassembled WGS sequence"/>
</dbReference>
<gene>
    <name evidence="2" type="ORF">CEXT_373671</name>
</gene>
<evidence type="ECO:0000256" key="1">
    <source>
        <dbReference type="SAM" id="MobiDB-lite"/>
    </source>
</evidence>
<comment type="caution">
    <text evidence="2">The sequence shown here is derived from an EMBL/GenBank/DDBJ whole genome shotgun (WGS) entry which is preliminary data.</text>
</comment>
<reference evidence="2 3" key="1">
    <citation type="submission" date="2021-06" db="EMBL/GenBank/DDBJ databases">
        <title>Caerostris extrusa draft genome.</title>
        <authorList>
            <person name="Kono N."/>
            <person name="Arakawa K."/>
        </authorList>
    </citation>
    <scope>NUCLEOTIDE SEQUENCE [LARGE SCALE GENOMIC DNA]</scope>
</reference>
<dbReference type="EMBL" id="BPLR01020633">
    <property type="protein sequence ID" value="GIX80928.1"/>
    <property type="molecule type" value="Genomic_DNA"/>
</dbReference>
<accession>A0AAV4NAL9</accession>
<proteinExistence type="predicted"/>
<feature type="compositionally biased region" description="Basic and acidic residues" evidence="1">
    <location>
        <begin position="13"/>
        <end position="24"/>
    </location>
</feature>
<keyword evidence="3" id="KW-1185">Reference proteome</keyword>
<organism evidence="2 3">
    <name type="scientific">Caerostris extrusa</name>
    <name type="common">Bark spider</name>
    <name type="synonym">Caerostris bankana</name>
    <dbReference type="NCBI Taxonomy" id="172846"/>
    <lineage>
        <taxon>Eukaryota</taxon>
        <taxon>Metazoa</taxon>
        <taxon>Ecdysozoa</taxon>
        <taxon>Arthropoda</taxon>
        <taxon>Chelicerata</taxon>
        <taxon>Arachnida</taxon>
        <taxon>Araneae</taxon>
        <taxon>Araneomorphae</taxon>
        <taxon>Entelegynae</taxon>
        <taxon>Araneoidea</taxon>
        <taxon>Araneidae</taxon>
        <taxon>Caerostris</taxon>
    </lineage>
</organism>
<evidence type="ECO:0000313" key="3">
    <source>
        <dbReference type="Proteomes" id="UP001054945"/>
    </source>
</evidence>
<protein>
    <submittedName>
        <fullName evidence="2">Uncharacterized protein</fullName>
    </submittedName>
</protein>
<feature type="region of interest" description="Disordered" evidence="1">
    <location>
        <begin position="1"/>
        <end position="24"/>
    </location>
</feature>
<sequence>MFHVATLSVERTNNNRRENNKWEKMFHPPTGKTSVFAQVLGGEMLTAKNSCYFAIGHVNTEVEYSNKALLKQILLGKMQILFYLVPLE</sequence>